<keyword evidence="4 7" id="KW-0812">Transmembrane</keyword>
<feature type="transmembrane region" description="Helical" evidence="7">
    <location>
        <begin position="200"/>
        <end position="224"/>
    </location>
</feature>
<dbReference type="Gene3D" id="1.10.3720.10">
    <property type="entry name" value="MetI-like"/>
    <property type="match status" value="2"/>
</dbReference>
<dbReference type="Proteomes" id="UP000627715">
    <property type="component" value="Unassembled WGS sequence"/>
</dbReference>
<dbReference type="RefSeq" id="WP_068812167.1">
    <property type="nucleotide sequence ID" value="NZ_BMIY01000004.1"/>
</dbReference>
<evidence type="ECO:0000259" key="8">
    <source>
        <dbReference type="PROSITE" id="PS50928"/>
    </source>
</evidence>
<keyword evidence="5 7" id="KW-1133">Transmembrane helix</keyword>
<feature type="transmembrane region" description="Helical" evidence="7">
    <location>
        <begin position="314"/>
        <end position="334"/>
    </location>
</feature>
<keyword evidence="3" id="KW-1003">Cell membrane</keyword>
<evidence type="ECO:0000256" key="3">
    <source>
        <dbReference type="ARBA" id="ARBA00022475"/>
    </source>
</evidence>
<feature type="transmembrane region" description="Helical" evidence="7">
    <location>
        <begin position="363"/>
        <end position="385"/>
    </location>
</feature>
<accession>A0A917GSE2</accession>
<protein>
    <submittedName>
        <fullName evidence="9">ABC transporter permease</fullName>
    </submittedName>
</protein>
<feature type="transmembrane region" description="Helical" evidence="7">
    <location>
        <begin position="260"/>
        <end position="281"/>
    </location>
</feature>
<evidence type="ECO:0000313" key="9">
    <source>
        <dbReference type="EMBL" id="GGG55017.1"/>
    </source>
</evidence>
<dbReference type="PANTHER" id="PTHR30183">
    <property type="entry name" value="MOLYBDENUM TRANSPORT SYSTEM PERMEASE PROTEIN MODB"/>
    <property type="match status" value="1"/>
</dbReference>
<feature type="transmembrane region" description="Helical" evidence="7">
    <location>
        <begin position="110"/>
        <end position="134"/>
    </location>
</feature>
<dbReference type="SUPFAM" id="SSF161098">
    <property type="entry name" value="MetI-like"/>
    <property type="match status" value="2"/>
</dbReference>
<keyword evidence="6 7" id="KW-0472">Membrane</keyword>
<feature type="transmembrane region" description="Helical" evidence="7">
    <location>
        <begin position="490"/>
        <end position="513"/>
    </location>
</feature>
<dbReference type="GO" id="GO:0005886">
    <property type="term" value="C:plasma membrane"/>
    <property type="evidence" value="ECO:0007669"/>
    <property type="project" value="UniProtKB-SubCell"/>
</dbReference>
<dbReference type="InterPro" id="IPR000515">
    <property type="entry name" value="MetI-like"/>
</dbReference>
<feature type="transmembrane region" description="Helical" evidence="7">
    <location>
        <begin position="442"/>
        <end position="469"/>
    </location>
</feature>
<feature type="transmembrane region" description="Helical" evidence="7">
    <location>
        <begin position="67"/>
        <end position="89"/>
    </location>
</feature>
<dbReference type="OrthoDB" id="7852521at2"/>
<gene>
    <name evidence="9" type="ORF">GCM10011403_10090</name>
</gene>
<feature type="transmembrane region" description="Helical" evidence="7">
    <location>
        <begin position="417"/>
        <end position="436"/>
    </location>
</feature>
<comment type="caution">
    <text evidence="9">The sequence shown here is derived from an EMBL/GenBank/DDBJ whole genome shotgun (WGS) entry which is preliminary data.</text>
</comment>
<keyword evidence="10" id="KW-1185">Reference proteome</keyword>
<dbReference type="CDD" id="cd06261">
    <property type="entry name" value="TM_PBP2"/>
    <property type="match status" value="1"/>
</dbReference>
<dbReference type="PANTHER" id="PTHR30183:SF6">
    <property type="entry name" value="INNER MEMBRANE ABC TRANSPORTER PERMEASE PROTEIN YNJC"/>
    <property type="match status" value="1"/>
</dbReference>
<dbReference type="InterPro" id="IPR035906">
    <property type="entry name" value="MetI-like_sf"/>
</dbReference>
<evidence type="ECO:0000313" key="10">
    <source>
        <dbReference type="Proteomes" id="UP000627715"/>
    </source>
</evidence>
<sequence>MVSTKDLKAAQALAPWLLLIFLAIPVLVGLAGVLLPSIGYSSAADQQALSLQAWQSLFSTPGLFHSVLLSVIPGLLSALIAFIIVFSFLATTSGGRTLNWIRRMTAPLLAFPHVAAAFGIAFLLTPSGFLFRLVSPLVSGWERPPDLLIINDPWALTMTLALIMKEVPFLLLMALAALPAIQADQRLAVARSLGYQRSTAWLWTVAPALYPALRLPIFAVIAYASTSVEVALILGPSLPAPLSVRTLSWFNDPDLSLRNLASAGALLQVAITAATIGLWILGERMISRVLAYYQQSGQRDFGARPLALLGRTGFIVTFSMLTLALVILIIQAFAGRWRFPDSFPDSLTLGHWRAQLPLLWDSLATTVTIAVTTVLIAFVLIVLTLEQQVSSARVHIGTGTHGNALTRVNHHHIISRLLYLPLLTPQIAFLFGYTVWLEKMQIPPGLLTVVLAHLVFVIPYMYLSLADAYRGLDKRWPMLAASLRITPARFFLRIKLPMLIAALLSSLAIGFAVSNGLYLPTLLAGGGRVNTITTEAMTMAAGGSRSTIAVWALIQAALPVLGFATALLLPRLIWKNRRGMKGFMQ</sequence>
<feature type="domain" description="ABC transmembrane type-1" evidence="8">
    <location>
        <begin position="63"/>
        <end position="279"/>
    </location>
</feature>
<evidence type="ECO:0000256" key="4">
    <source>
        <dbReference type="ARBA" id="ARBA00022692"/>
    </source>
</evidence>
<feature type="domain" description="ABC transmembrane type-1" evidence="8">
    <location>
        <begin position="359"/>
        <end position="569"/>
    </location>
</feature>
<name>A0A917GSE2_9GAMM</name>
<dbReference type="AlphaFoldDB" id="A0A917GSE2"/>
<evidence type="ECO:0000256" key="1">
    <source>
        <dbReference type="ARBA" id="ARBA00004651"/>
    </source>
</evidence>
<dbReference type="PROSITE" id="PS50928">
    <property type="entry name" value="ABC_TM1"/>
    <property type="match status" value="2"/>
</dbReference>
<evidence type="ECO:0000256" key="2">
    <source>
        <dbReference type="ARBA" id="ARBA00022448"/>
    </source>
</evidence>
<keyword evidence="2" id="KW-0813">Transport</keyword>
<evidence type="ECO:0000256" key="7">
    <source>
        <dbReference type="SAM" id="Phobius"/>
    </source>
</evidence>
<evidence type="ECO:0000256" key="6">
    <source>
        <dbReference type="ARBA" id="ARBA00023136"/>
    </source>
</evidence>
<dbReference type="GO" id="GO:0055085">
    <property type="term" value="P:transmembrane transport"/>
    <property type="evidence" value="ECO:0007669"/>
    <property type="project" value="InterPro"/>
</dbReference>
<reference evidence="9" key="1">
    <citation type="journal article" date="2014" name="Int. J. Syst. Evol. Microbiol.">
        <title>Complete genome sequence of Corynebacterium casei LMG S-19264T (=DSM 44701T), isolated from a smear-ripened cheese.</title>
        <authorList>
            <consortium name="US DOE Joint Genome Institute (JGI-PGF)"/>
            <person name="Walter F."/>
            <person name="Albersmeier A."/>
            <person name="Kalinowski J."/>
            <person name="Ruckert C."/>
        </authorList>
    </citation>
    <scope>NUCLEOTIDE SEQUENCE</scope>
    <source>
        <strain evidence="9">CGMCC 1.15425</strain>
    </source>
</reference>
<evidence type="ECO:0000256" key="5">
    <source>
        <dbReference type="ARBA" id="ARBA00022989"/>
    </source>
</evidence>
<dbReference type="EMBL" id="BMIY01000004">
    <property type="protein sequence ID" value="GGG55017.1"/>
    <property type="molecule type" value="Genomic_DNA"/>
</dbReference>
<feature type="transmembrane region" description="Helical" evidence="7">
    <location>
        <begin position="154"/>
        <end position="179"/>
    </location>
</feature>
<organism evidence="9 10">
    <name type="scientific">Pseudohongiella nitratireducens</name>
    <dbReference type="NCBI Taxonomy" id="1768907"/>
    <lineage>
        <taxon>Bacteria</taxon>
        <taxon>Pseudomonadati</taxon>
        <taxon>Pseudomonadota</taxon>
        <taxon>Gammaproteobacteria</taxon>
        <taxon>Pseudomonadales</taxon>
        <taxon>Pseudohongiellaceae</taxon>
        <taxon>Pseudohongiella</taxon>
    </lineage>
</organism>
<proteinExistence type="predicted"/>
<feature type="transmembrane region" description="Helical" evidence="7">
    <location>
        <begin position="548"/>
        <end position="574"/>
    </location>
</feature>
<reference evidence="9" key="2">
    <citation type="submission" date="2020-09" db="EMBL/GenBank/DDBJ databases">
        <authorList>
            <person name="Sun Q."/>
            <person name="Zhou Y."/>
        </authorList>
    </citation>
    <scope>NUCLEOTIDE SEQUENCE</scope>
    <source>
        <strain evidence="9">CGMCC 1.15425</strain>
    </source>
</reference>
<comment type="subcellular location">
    <subcellularLocation>
        <location evidence="1">Cell membrane</location>
        <topology evidence="1">Multi-pass membrane protein</topology>
    </subcellularLocation>
</comment>